<evidence type="ECO:0000256" key="9">
    <source>
        <dbReference type="RuleBase" id="RU003357"/>
    </source>
</evidence>
<proteinExistence type="inferred from homology"/>
<dbReference type="InterPro" id="IPR036942">
    <property type="entry name" value="Beta-barrel_TonB_sf"/>
</dbReference>
<dbReference type="InterPro" id="IPR023996">
    <property type="entry name" value="TonB-dep_OMP_SusC/RagA"/>
</dbReference>
<keyword evidence="6 8" id="KW-0472">Membrane</keyword>
<dbReference type="RefSeq" id="WP_338395219.1">
    <property type="nucleotide sequence ID" value="NZ_AP025316.1"/>
</dbReference>
<dbReference type="EMBL" id="AP025316">
    <property type="protein sequence ID" value="BDD11820.1"/>
    <property type="molecule type" value="Genomic_DNA"/>
</dbReference>
<reference evidence="12 13" key="1">
    <citation type="submission" date="2021-12" db="EMBL/GenBank/DDBJ databases">
        <title>Genome sequencing of bacteria with rrn-lacking chromosome and rrn-plasmid.</title>
        <authorList>
            <person name="Anda M."/>
            <person name="Iwasaki W."/>
        </authorList>
    </citation>
    <scope>NUCLEOTIDE SEQUENCE [LARGE SCALE GENOMIC DNA]</scope>
    <source>
        <strain evidence="12 13">DSM 100852</strain>
        <plasmid evidence="12 13">pFA2</plasmid>
    </source>
</reference>
<dbReference type="NCBIfam" id="TIGR04056">
    <property type="entry name" value="OMP_RagA_SusC"/>
    <property type="match status" value="1"/>
</dbReference>
<evidence type="ECO:0000256" key="6">
    <source>
        <dbReference type="ARBA" id="ARBA00023136"/>
    </source>
</evidence>
<keyword evidence="4 8" id="KW-0812">Transmembrane</keyword>
<feature type="domain" description="TonB-dependent receptor plug" evidence="11">
    <location>
        <begin position="133"/>
        <end position="253"/>
    </location>
</feature>
<dbReference type="Gene3D" id="2.170.130.10">
    <property type="entry name" value="TonB-dependent receptor, plug domain"/>
    <property type="match status" value="1"/>
</dbReference>
<dbReference type="Gene3D" id="2.60.40.1120">
    <property type="entry name" value="Carboxypeptidase-like, regulatory domain"/>
    <property type="match status" value="1"/>
</dbReference>
<geneLocation type="plasmid" evidence="12 13">
    <name>pFA2</name>
</geneLocation>
<dbReference type="NCBIfam" id="TIGR04057">
    <property type="entry name" value="SusC_RagA_signa"/>
    <property type="match status" value="1"/>
</dbReference>
<name>A0AAU9DGY3_9BACT</name>
<keyword evidence="13" id="KW-1185">Reference proteome</keyword>
<dbReference type="SUPFAM" id="SSF49464">
    <property type="entry name" value="Carboxypeptidase regulatory domain-like"/>
    <property type="match status" value="1"/>
</dbReference>
<evidence type="ECO:0000256" key="3">
    <source>
        <dbReference type="ARBA" id="ARBA00022452"/>
    </source>
</evidence>
<dbReference type="InterPro" id="IPR008969">
    <property type="entry name" value="CarboxyPept-like_regulatory"/>
</dbReference>
<dbReference type="SUPFAM" id="SSF56935">
    <property type="entry name" value="Porins"/>
    <property type="match status" value="1"/>
</dbReference>
<keyword evidence="2 8" id="KW-0813">Transport</keyword>
<dbReference type="Pfam" id="PF13715">
    <property type="entry name" value="CarbopepD_reg_2"/>
    <property type="match status" value="1"/>
</dbReference>
<evidence type="ECO:0000259" key="11">
    <source>
        <dbReference type="Pfam" id="PF07715"/>
    </source>
</evidence>
<evidence type="ECO:0000256" key="1">
    <source>
        <dbReference type="ARBA" id="ARBA00004571"/>
    </source>
</evidence>
<dbReference type="AlphaFoldDB" id="A0AAU9DGY3"/>
<keyword evidence="3 8" id="KW-1134">Transmembrane beta strand</keyword>
<dbReference type="InterPro" id="IPR037066">
    <property type="entry name" value="Plug_dom_sf"/>
</dbReference>
<sequence length="1080" mass="120929">MRLKISIIILALLTIAPFGFLRAQSVIVRGKVTDPTDGSALIGVTVVEVDANDRNISGTVTDFNGVYLFKMKDPKNRIRFSYIGYKPQYQNLNNRETVDVQLQPDVIMLDGNGVVVQADKMGSEGMITVLNRATSVSRVEMEEIADVQAVSLDQALQGRMSNVDIVADSGDPGAGINIRIRGASTFTGNNKPLIVIDGIPFDGTIGNDFDFSSADDQQLGALVDIAPEDIETIEVLKDAASAAIWGSRAANGVLVINTKRGTNSKPSLSYSYKLSVASQPKTIPMLSGPDYVRMQKEALFNPSGNTKFIDRFRELAYDPTYALYDEFAQDTDWTDAITQTGYTNAHNVSLRGGGEKARYYLSLGYTDQEGTTVGTALERVTGRFNLDYHLSSKLLLSSRISFLRTDNDRNYNVNQDDNTGDVRGAAFRKMPNMSIYEIGEDGMPTDQYFSPRYYYQNDLAVSYNPVAMAKEAQNQKITDRINTVMTLQYNPKEWLQYKGTVSFNVNSEKTREYLPQSAVSGYWYNGLVNNSIEADKGANVIQTRNEFLLMPQNLGKHQLVARVMAQTTDKLSSSSLGVQSNLPTSDFRDPTLSADIIGANSGYGRYRSMGILYQGNYIYDDRYILSASLRSDASSKFGSEQRWGHFPAVSVAWRMESEKFMESLDFVNLLKIRASYGENGNEPEQSNLQYGVYGTNRGYMDLGGVRPANIELTNLRWETVKQTNIGVDFALWNDRLTVTAEYYNKTTEDLIFKDLSIPSSAGYAKMTQNFGTISNKGFELDLYAKLIEKKDFSLGFAFNIARNRNQMDELPENFNPEKANVNVNGQYAARIDVGDPIGSFYGYVYKGVYARDEDAIARDRNGEPIRTINGDGYVYMKKTTNGADYTFRAGDAIYEDINKDGVINELDVVYLGDGNPDVTGGFGPRIKYKGLALNMFFHYRLGQQVVNQTRMNTENMYTTDNQSEAVLRRWRKPGDETDIPRALYNYGYNWLGSDRFVEDGSYLRLKTLSMSYLFDKKLLKRFGIRECSVTLTAYNLFTWTKYSGQDPEVGLNGRDPFTIGYDKANTPPARSFTLGAMLRF</sequence>
<comment type="similarity">
    <text evidence="8 9">Belongs to the TonB-dependent receptor family.</text>
</comment>
<dbReference type="PROSITE" id="PS52016">
    <property type="entry name" value="TONB_DEPENDENT_REC_3"/>
    <property type="match status" value="1"/>
</dbReference>
<dbReference type="InterPro" id="IPR012910">
    <property type="entry name" value="Plug_dom"/>
</dbReference>
<keyword evidence="7 8" id="KW-0998">Cell outer membrane</keyword>
<accession>A0AAU9DGY3</accession>
<dbReference type="Pfam" id="PF07715">
    <property type="entry name" value="Plug"/>
    <property type="match status" value="1"/>
</dbReference>
<comment type="subcellular location">
    <subcellularLocation>
        <location evidence="1 8">Cell outer membrane</location>
        <topology evidence="1 8">Multi-pass membrane protein</topology>
    </subcellularLocation>
</comment>
<dbReference type="InterPro" id="IPR039426">
    <property type="entry name" value="TonB-dep_rcpt-like"/>
</dbReference>
<evidence type="ECO:0000313" key="12">
    <source>
        <dbReference type="EMBL" id="BDD11820.1"/>
    </source>
</evidence>
<dbReference type="InterPro" id="IPR023997">
    <property type="entry name" value="TonB-dep_OMP_SusC/RagA_CS"/>
</dbReference>
<protein>
    <submittedName>
        <fullName evidence="12">SusC/RagA family TonB-linked outer membrane protein</fullName>
    </submittedName>
</protein>
<evidence type="ECO:0000256" key="2">
    <source>
        <dbReference type="ARBA" id="ARBA00022448"/>
    </source>
</evidence>
<dbReference type="Proteomes" id="UP001348817">
    <property type="component" value="Plasmid pFA2"/>
</dbReference>
<keyword evidence="12" id="KW-0614">Plasmid</keyword>
<gene>
    <name evidence="12" type="ORF">FUAX_42520</name>
</gene>
<keyword evidence="5 9" id="KW-0798">TonB box</keyword>
<evidence type="ECO:0000256" key="5">
    <source>
        <dbReference type="ARBA" id="ARBA00023077"/>
    </source>
</evidence>
<evidence type="ECO:0000256" key="4">
    <source>
        <dbReference type="ARBA" id="ARBA00022692"/>
    </source>
</evidence>
<evidence type="ECO:0000313" key="13">
    <source>
        <dbReference type="Proteomes" id="UP001348817"/>
    </source>
</evidence>
<organism evidence="12 13">
    <name type="scientific">Fulvitalea axinellae</name>
    <dbReference type="NCBI Taxonomy" id="1182444"/>
    <lineage>
        <taxon>Bacteria</taxon>
        <taxon>Pseudomonadati</taxon>
        <taxon>Bacteroidota</taxon>
        <taxon>Cytophagia</taxon>
        <taxon>Cytophagales</taxon>
        <taxon>Persicobacteraceae</taxon>
        <taxon>Fulvitalea</taxon>
    </lineage>
</organism>
<dbReference type="Pfam" id="PF00593">
    <property type="entry name" value="TonB_dep_Rec_b-barrel"/>
    <property type="match status" value="1"/>
</dbReference>
<dbReference type="Gene3D" id="2.40.170.20">
    <property type="entry name" value="TonB-dependent receptor, beta-barrel domain"/>
    <property type="match status" value="1"/>
</dbReference>
<evidence type="ECO:0000259" key="10">
    <source>
        <dbReference type="Pfam" id="PF00593"/>
    </source>
</evidence>
<dbReference type="GO" id="GO:0009279">
    <property type="term" value="C:cell outer membrane"/>
    <property type="evidence" value="ECO:0007669"/>
    <property type="project" value="UniProtKB-SubCell"/>
</dbReference>
<evidence type="ECO:0000256" key="8">
    <source>
        <dbReference type="PROSITE-ProRule" id="PRU01360"/>
    </source>
</evidence>
<dbReference type="InterPro" id="IPR000531">
    <property type="entry name" value="Beta-barrel_TonB"/>
</dbReference>
<evidence type="ECO:0000256" key="7">
    <source>
        <dbReference type="ARBA" id="ARBA00023237"/>
    </source>
</evidence>
<dbReference type="KEGG" id="fax:FUAX_42520"/>
<feature type="domain" description="TonB-dependent receptor-like beta-barrel" evidence="10">
    <location>
        <begin position="471"/>
        <end position="862"/>
    </location>
</feature>